<name>A0A7M1SUU3_9MICO</name>
<sequence length="341" mass="36612">MSGRTLAGFFRLDEWPGRVILALFTLSNTVNTLATLNAVRSPVAAVAALILATAGAVLLLLPTRSSRYPRAAAYAVVLIVVGLSLASWNLPASGWPGWASWNWFASTLLLIVLVLRGRVLAAWIGFALHVLLVFGWVAQAGRPLIQGVEFVVHHAVLLVVFTVFSSVLRRTMRSIAQVEQAHLELVSSRAWADAAAGAREERVARVTLAAGDLLEILSADTPLTDQHQRECLLAEATIRDVLRGGVLASDDVLAAARDARLRHVTVQLLDDGGPSRPDGGDLERMHEAACAALERADDGTLTIRRLPPGRPQLATIRLATAGRAERLDVPARTPQRDVAAT</sequence>
<evidence type="ECO:0000313" key="2">
    <source>
        <dbReference type="EMBL" id="QOR71328.1"/>
    </source>
</evidence>
<dbReference type="KEGG" id="halt:IM660_03225"/>
<gene>
    <name evidence="2" type="ORF">IM660_03225</name>
</gene>
<evidence type="ECO:0000313" key="3">
    <source>
        <dbReference type="Proteomes" id="UP000593758"/>
    </source>
</evidence>
<proteinExistence type="predicted"/>
<feature type="transmembrane region" description="Helical" evidence="1">
    <location>
        <begin position="98"/>
        <end position="115"/>
    </location>
</feature>
<accession>A0A7M1SUU3</accession>
<keyword evidence="3" id="KW-1185">Reference proteome</keyword>
<dbReference type="EMBL" id="CP063169">
    <property type="protein sequence ID" value="QOR71328.1"/>
    <property type="molecule type" value="Genomic_DNA"/>
</dbReference>
<feature type="transmembrane region" description="Helical" evidence="1">
    <location>
        <begin position="73"/>
        <end position="92"/>
    </location>
</feature>
<dbReference type="RefSeq" id="WP_193497992.1">
    <property type="nucleotide sequence ID" value="NZ_CP063169.1"/>
</dbReference>
<dbReference type="AlphaFoldDB" id="A0A7M1SUU3"/>
<feature type="transmembrane region" description="Helical" evidence="1">
    <location>
        <begin position="150"/>
        <end position="168"/>
    </location>
</feature>
<organism evidence="2 3">
    <name type="scientific">Ruania alkalisoli</name>
    <dbReference type="NCBI Taxonomy" id="2779775"/>
    <lineage>
        <taxon>Bacteria</taxon>
        <taxon>Bacillati</taxon>
        <taxon>Actinomycetota</taxon>
        <taxon>Actinomycetes</taxon>
        <taxon>Micrococcales</taxon>
        <taxon>Ruaniaceae</taxon>
        <taxon>Ruania</taxon>
    </lineage>
</organism>
<dbReference type="Proteomes" id="UP000593758">
    <property type="component" value="Chromosome"/>
</dbReference>
<feature type="transmembrane region" description="Helical" evidence="1">
    <location>
        <begin position="43"/>
        <end position="61"/>
    </location>
</feature>
<feature type="transmembrane region" description="Helical" evidence="1">
    <location>
        <begin position="120"/>
        <end position="138"/>
    </location>
</feature>
<protein>
    <submittedName>
        <fullName evidence="2">Uncharacterized protein</fullName>
    </submittedName>
</protein>
<keyword evidence="1" id="KW-0472">Membrane</keyword>
<keyword evidence="1" id="KW-1133">Transmembrane helix</keyword>
<reference evidence="2 3" key="1">
    <citation type="submission" date="2020-10" db="EMBL/GenBank/DDBJ databases">
        <title>Haloactinobacterium sp. RN3S43, a bacterium isolated from saline soil.</title>
        <authorList>
            <person name="Sun J.-Q."/>
        </authorList>
    </citation>
    <scope>NUCLEOTIDE SEQUENCE [LARGE SCALE GENOMIC DNA]</scope>
    <source>
        <strain evidence="2 3">RN3S43</strain>
    </source>
</reference>
<evidence type="ECO:0000256" key="1">
    <source>
        <dbReference type="SAM" id="Phobius"/>
    </source>
</evidence>
<keyword evidence="1" id="KW-0812">Transmembrane</keyword>